<evidence type="ECO:0000313" key="3">
    <source>
        <dbReference type="Proteomes" id="UP000190102"/>
    </source>
</evidence>
<keyword evidence="1" id="KW-0812">Transmembrane</keyword>
<keyword evidence="3" id="KW-1185">Reference proteome</keyword>
<proteinExistence type="predicted"/>
<dbReference type="OrthoDB" id="5397387at2"/>
<evidence type="ECO:0000256" key="1">
    <source>
        <dbReference type="SAM" id="Phobius"/>
    </source>
</evidence>
<dbReference type="RefSeq" id="WP_078788902.1">
    <property type="nucleotide sequence ID" value="NZ_FUWR01000001.1"/>
</dbReference>
<dbReference type="Proteomes" id="UP000190102">
    <property type="component" value="Unassembled WGS sequence"/>
</dbReference>
<gene>
    <name evidence="2" type="ORF">SAMN02745119_00621</name>
</gene>
<accession>A0A1T4KNK2</accession>
<keyword evidence="1" id="KW-1133">Transmembrane helix</keyword>
<evidence type="ECO:0000313" key="2">
    <source>
        <dbReference type="EMBL" id="SJZ43989.1"/>
    </source>
</evidence>
<reference evidence="3" key="1">
    <citation type="submission" date="2017-02" db="EMBL/GenBank/DDBJ databases">
        <authorList>
            <person name="Varghese N."/>
            <person name="Submissions S."/>
        </authorList>
    </citation>
    <scope>NUCLEOTIDE SEQUENCE [LARGE SCALE GENOMIC DNA]</scope>
    <source>
        <strain evidence="3">ATCC BAA-34</strain>
    </source>
</reference>
<name>A0A1T4KNK2_9BACT</name>
<organism evidence="2 3">
    <name type="scientific">Trichlorobacter thiogenes</name>
    <dbReference type="NCBI Taxonomy" id="115783"/>
    <lineage>
        <taxon>Bacteria</taxon>
        <taxon>Pseudomonadati</taxon>
        <taxon>Thermodesulfobacteriota</taxon>
        <taxon>Desulfuromonadia</taxon>
        <taxon>Geobacterales</taxon>
        <taxon>Geobacteraceae</taxon>
        <taxon>Trichlorobacter</taxon>
    </lineage>
</organism>
<feature type="transmembrane region" description="Helical" evidence="1">
    <location>
        <begin position="57"/>
        <end position="78"/>
    </location>
</feature>
<dbReference type="STRING" id="115783.SAMN02745119_00621"/>
<feature type="transmembrane region" description="Helical" evidence="1">
    <location>
        <begin position="30"/>
        <end position="50"/>
    </location>
</feature>
<dbReference type="AlphaFoldDB" id="A0A1T4KNK2"/>
<protein>
    <submittedName>
        <fullName evidence="2">Uncharacterized protein</fullName>
    </submittedName>
</protein>
<sequence>MPIEKLNPLHYMGQAAYTGFWQKLFATLLYGFWGRFFFVALVISAFWVGVRQRNPTLAAICLLLAAIVAYGGGIMNLIRSFTG</sequence>
<keyword evidence="1" id="KW-0472">Membrane</keyword>
<dbReference type="EMBL" id="FUWR01000001">
    <property type="protein sequence ID" value="SJZ43989.1"/>
    <property type="molecule type" value="Genomic_DNA"/>
</dbReference>